<dbReference type="Pfam" id="PF09729">
    <property type="entry name" value="Gti1_Pac2"/>
    <property type="match status" value="1"/>
</dbReference>
<accession>A0A8H6SWC4</accession>
<dbReference type="PANTHER" id="PTHR28027:SF1">
    <property type="entry name" value="CAMP INDEPENDENT REGULATORY PROTEIN (AFU_ORTHOLOGUE AFUA_3G09640)"/>
    <property type="match status" value="1"/>
</dbReference>
<evidence type="ECO:0000256" key="1">
    <source>
        <dbReference type="SAM" id="MobiDB-lite"/>
    </source>
</evidence>
<feature type="compositionally biased region" description="Low complexity" evidence="1">
    <location>
        <begin position="351"/>
        <end position="369"/>
    </location>
</feature>
<feature type="compositionally biased region" description="Low complexity" evidence="1">
    <location>
        <begin position="19"/>
        <end position="30"/>
    </location>
</feature>
<feature type="compositionally biased region" description="Polar residues" evidence="1">
    <location>
        <begin position="1"/>
        <end position="18"/>
    </location>
</feature>
<feature type="compositionally biased region" description="Low complexity" evidence="1">
    <location>
        <begin position="247"/>
        <end position="260"/>
    </location>
</feature>
<feature type="region of interest" description="Disordered" evidence="1">
    <location>
        <begin position="383"/>
        <end position="436"/>
    </location>
</feature>
<feature type="region of interest" description="Disordered" evidence="1">
    <location>
        <begin position="230"/>
        <end position="331"/>
    </location>
</feature>
<dbReference type="EMBL" id="JACAZE010000009">
    <property type="protein sequence ID" value="KAF7305891.1"/>
    <property type="molecule type" value="Genomic_DNA"/>
</dbReference>
<dbReference type="InterPro" id="IPR018608">
    <property type="entry name" value="Gti1/Pac2"/>
</dbReference>
<dbReference type="OrthoDB" id="5572844at2759"/>
<evidence type="ECO:0008006" key="4">
    <source>
        <dbReference type="Google" id="ProtNLM"/>
    </source>
</evidence>
<gene>
    <name evidence="2" type="ORF">HMN09_00743300</name>
</gene>
<organism evidence="2 3">
    <name type="scientific">Mycena chlorophos</name>
    <name type="common">Agaric fungus</name>
    <name type="synonym">Agaricus chlorophos</name>
    <dbReference type="NCBI Taxonomy" id="658473"/>
    <lineage>
        <taxon>Eukaryota</taxon>
        <taxon>Fungi</taxon>
        <taxon>Dikarya</taxon>
        <taxon>Basidiomycota</taxon>
        <taxon>Agaricomycotina</taxon>
        <taxon>Agaricomycetes</taxon>
        <taxon>Agaricomycetidae</taxon>
        <taxon>Agaricales</taxon>
        <taxon>Marasmiineae</taxon>
        <taxon>Mycenaceae</taxon>
        <taxon>Mycena</taxon>
    </lineage>
</organism>
<comment type="caution">
    <text evidence="2">The sequence shown here is derived from an EMBL/GenBank/DDBJ whole genome shotgun (WGS) entry which is preliminary data.</text>
</comment>
<dbReference type="AlphaFoldDB" id="A0A8H6SWC4"/>
<dbReference type="GO" id="GO:0003677">
    <property type="term" value="F:DNA binding"/>
    <property type="evidence" value="ECO:0007669"/>
    <property type="project" value="TreeGrafter"/>
</dbReference>
<dbReference type="PANTHER" id="PTHR28027">
    <property type="entry name" value="TRANSCRIPTIONAL REGULATOR MIT1"/>
    <property type="match status" value="1"/>
</dbReference>
<name>A0A8H6SWC4_MYCCL</name>
<feature type="region of interest" description="Disordered" evidence="1">
    <location>
        <begin position="1"/>
        <end position="37"/>
    </location>
</feature>
<protein>
    <recommendedName>
        <fullName evidence="4">cAMP-independent regulatory protein pac2</fullName>
    </recommendedName>
</protein>
<sequence>MARTGSSSSSWPQAANPTASSSGAAAQRQQPTLTNTRIRSVGDAHKIFFAIRQGRLRMVTRRLDAEERAQLGTGCVYAWEERSQATDVTGIGIERFTEGKRWSASRVRDEFLFYYEKYFATADTGSGASRVPANPPADWDQLVKQTYSVFVETPRGRRKWHLTAYFTQSTVEQLGTVDDLDGVGNVAVPANLFSSTRIGRRRVPGDEGITHPHPGVQRVYAPFPSLVAPPAPAAIAPRPDPGPSAPPGSSSSDGSSTGSGVKMFDPYAGAGTQHPPRLRDEEPPHSASYPPPPPPLHYSYDYQPPPSHHYYHQHNSHPPPPPPPAITNSGGWEVYQLPLRSIHSPRSEYDGSSGSGSASGSNGSAAGHSRAVSVSMSPRLFPLSSSSYDYEPSTQHPTQMSSPRSASGMVAPMPEAYEPVDHSSLPPPQSPVLSVHAPASVAGDPAVTLAPLKTLMRIQPTRREPNDETALRMIR</sequence>
<proteinExistence type="predicted"/>
<feature type="compositionally biased region" description="Pro residues" evidence="1">
    <location>
        <begin position="230"/>
        <end position="246"/>
    </location>
</feature>
<reference evidence="2" key="1">
    <citation type="submission" date="2020-05" db="EMBL/GenBank/DDBJ databases">
        <title>Mycena genomes resolve the evolution of fungal bioluminescence.</title>
        <authorList>
            <person name="Tsai I.J."/>
        </authorList>
    </citation>
    <scope>NUCLEOTIDE SEQUENCE</scope>
    <source>
        <strain evidence="2">110903Hualien_Pintung</strain>
    </source>
</reference>
<keyword evidence="3" id="KW-1185">Reference proteome</keyword>
<dbReference type="Proteomes" id="UP000613580">
    <property type="component" value="Unassembled WGS sequence"/>
</dbReference>
<feature type="compositionally biased region" description="Polar residues" evidence="1">
    <location>
        <begin position="383"/>
        <end position="405"/>
    </location>
</feature>
<evidence type="ECO:0000313" key="2">
    <source>
        <dbReference type="EMBL" id="KAF7305891.1"/>
    </source>
</evidence>
<evidence type="ECO:0000313" key="3">
    <source>
        <dbReference type="Proteomes" id="UP000613580"/>
    </source>
</evidence>
<feature type="region of interest" description="Disordered" evidence="1">
    <location>
        <begin position="343"/>
        <end position="371"/>
    </location>
</feature>